<accession>A0A1Y1ZRA1</accession>
<feature type="region of interest" description="Disordered" evidence="1">
    <location>
        <begin position="63"/>
        <end position="97"/>
    </location>
</feature>
<dbReference type="AlphaFoldDB" id="A0A1Y1ZRA1"/>
<sequence>MIILIEKAAQQGISFDVDECEIRLESLDDTYILIGVQKDQAGTRGTVNPESCVVSEMDPNEALNHSVSRPQTPPAFDPTNADWTPVRDSLETKPVNDGLTERGRIHKRWLEKQESVYDAIIIETGPHKIFNTLPSDKVPQNSKVLGKVLEKPVLSRNIWLPDTAKDELGAYLLYTESPSSLDEVLFQMNWKELVRICSAAEKLEDETVFEQSRSAIWKLVVMVDRGRGKLFDSDVVQYAYQHTRKGSRLCATSVDVTLGSKYLLESINEPIEFVAEVHALMEIRNMLPPKSLSNFHINSSR</sequence>
<protein>
    <submittedName>
        <fullName evidence="2">Uncharacterized protein</fullName>
    </submittedName>
</protein>
<evidence type="ECO:0000256" key="1">
    <source>
        <dbReference type="SAM" id="MobiDB-lite"/>
    </source>
</evidence>
<reference evidence="2 3" key="1">
    <citation type="submission" date="2016-07" db="EMBL/GenBank/DDBJ databases">
        <title>Pervasive Adenine N6-methylation of Active Genes in Fungi.</title>
        <authorList>
            <consortium name="DOE Joint Genome Institute"/>
            <person name="Mondo S.J."/>
            <person name="Dannebaum R.O."/>
            <person name="Kuo R.C."/>
            <person name="Labutti K."/>
            <person name="Haridas S."/>
            <person name="Kuo A."/>
            <person name="Salamov A."/>
            <person name="Ahrendt S.R."/>
            <person name="Lipzen A."/>
            <person name="Sullivan W."/>
            <person name="Andreopoulos W.B."/>
            <person name="Clum A."/>
            <person name="Lindquist E."/>
            <person name="Daum C."/>
            <person name="Ramamoorthy G.K."/>
            <person name="Gryganskyi A."/>
            <person name="Culley D."/>
            <person name="Magnuson J.K."/>
            <person name="James T.Y."/>
            <person name="O'Malley M.A."/>
            <person name="Stajich J.E."/>
            <person name="Spatafora J.W."/>
            <person name="Visel A."/>
            <person name="Grigoriev I.V."/>
        </authorList>
    </citation>
    <scope>NUCLEOTIDE SEQUENCE [LARGE SCALE GENOMIC DNA]</scope>
    <source>
        <strain evidence="2 3">CBS 115471</strain>
    </source>
</reference>
<comment type="caution">
    <text evidence="2">The sequence shown here is derived from an EMBL/GenBank/DDBJ whole genome shotgun (WGS) entry which is preliminary data.</text>
</comment>
<gene>
    <name evidence="2" type="ORF">BCR34DRAFT_600413</name>
</gene>
<evidence type="ECO:0000313" key="3">
    <source>
        <dbReference type="Proteomes" id="UP000193144"/>
    </source>
</evidence>
<name>A0A1Y1ZRA1_9PLEO</name>
<dbReference type="EMBL" id="MCFA01000048">
    <property type="protein sequence ID" value="ORY12724.1"/>
    <property type="molecule type" value="Genomic_DNA"/>
</dbReference>
<proteinExistence type="predicted"/>
<keyword evidence="3" id="KW-1185">Reference proteome</keyword>
<dbReference type="OrthoDB" id="3798496at2759"/>
<dbReference type="Proteomes" id="UP000193144">
    <property type="component" value="Unassembled WGS sequence"/>
</dbReference>
<evidence type="ECO:0000313" key="2">
    <source>
        <dbReference type="EMBL" id="ORY12724.1"/>
    </source>
</evidence>
<organism evidence="2 3">
    <name type="scientific">Clohesyomyces aquaticus</name>
    <dbReference type="NCBI Taxonomy" id="1231657"/>
    <lineage>
        <taxon>Eukaryota</taxon>
        <taxon>Fungi</taxon>
        <taxon>Dikarya</taxon>
        <taxon>Ascomycota</taxon>
        <taxon>Pezizomycotina</taxon>
        <taxon>Dothideomycetes</taxon>
        <taxon>Pleosporomycetidae</taxon>
        <taxon>Pleosporales</taxon>
        <taxon>Lindgomycetaceae</taxon>
        <taxon>Clohesyomyces</taxon>
    </lineage>
</organism>